<feature type="compositionally biased region" description="Polar residues" evidence="1">
    <location>
        <begin position="14"/>
        <end position="27"/>
    </location>
</feature>
<feature type="region of interest" description="Disordered" evidence="1">
    <location>
        <begin position="1"/>
        <end position="39"/>
    </location>
</feature>
<proteinExistence type="predicted"/>
<protein>
    <submittedName>
        <fullName evidence="2">Uncharacterized protein</fullName>
    </submittedName>
</protein>
<evidence type="ECO:0000313" key="3">
    <source>
        <dbReference type="Proteomes" id="UP000006591"/>
    </source>
</evidence>
<dbReference type="Gramene" id="ONIVA01G06460.1">
    <property type="protein sequence ID" value="ONIVA01G06460.1"/>
    <property type="gene ID" value="ONIVA01G06460"/>
</dbReference>
<feature type="compositionally biased region" description="Polar residues" evidence="1">
    <location>
        <begin position="95"/>
        <end position="106"/>
    </location>
</feature>
<feature type="region of interest" description="Disordered" evidence="1">
    <location>
        <begin position="95"/>
        <end position="125"/>
    </location>
</feature>
<feature type="compositionally biased region" description="Basic and acidic residues" evidence="1">
    <location>
        <begin position="1"/>
        <end position="10"/>
    </location>
</feature>
<reference evidence="2" key="2">
    <citation type="submission" date="2018-04" db="EMBL/GenBank/DDBJ databases">
        <title>OnivRS2 (Oryza nivara Reference Sequence Version 2).</title>
        <authorList>
            <person name="Zhang J."/>
            <person name="Kudrna D."/>
            <person name="Lee S."/>
            <person name="Talag J."/>
            <person name="Rajasekar S."/>
            <person name="Welchert J."/>
            <person name="Hsing Y.-I."/>
            <person name="Wing R.A."/>
        </authorList>
    </citation>
    <scope>NUCLEOTIDE SEQUENCE [LARGE SCALE GENOMIC DNA]</scope>
</reference>
<reference evidence="2" key="1">
    <citation type="submission" date="2015-04" db="UniProtKB">
        <authorList>
            <consortium name="EnsemblPlants"/>
        </authorList>
    </citation>
    <scope>IDENTIFICATION</scope>
    <source>
        <strain evidence="2">SL10</strain>
    </source>
</reference>
<evidence type="ECO:0000256" key="1">
    <source>
        <dbReference type="SAM" id="MobiDB-lite"/>
    </source>
</evidence>
<name>A0A0E0FHC7_ORYNI</name>
<evidence type="ECO:0000313" key="2">
    <source>
        <dbReference type="EnsemblPlants" id="ONIVA01G06460.1"/>
    </source>
</evidence>
<feature type="compositionally biased region" description="Gly residues" evidence="1">
    <location>
        <begin position="201"/>
        <end position="214"/>
    </location>
</feature>
<dbReference type="AlphaFoldDB" id="A0A0E0FHC7"/>
<feature type="compositionally biased region" description="Polar residues" evidence="1">
    <location>
        <begin position="159"/>
        <end position="180"/>
    </location>
</feature>
<dbReference type="Proteomes" id="UP000006591">
    <property type="component" value="Chromosome 1"/>
</dbReference>
<accession>A0A0E0FHC7</accession>
<feature type="region of interest" description="Disordered" evidence="1">
    <location>
        <begin position="367"/>
        <end position="388"/>
    </location>
</feature>
<feature type="compositionally biased region" description="Basic and acidic residues" evidence="1">
    <location>
        <begin position="378"/>
        <end position="388"/>
    </location>
</feature>
<feature type="region of interest" description="Disordered" evidence="1">
    <location>
        <begin position="155"/>
        <end position="220"/>
    </location>
</feature>
<dbReference type="HOGENOM" id="CLU_712467_0_0_1"/>
<dbReference type="EnsemblPlants" id="ONIVA01G06460.1">
    <property type="protein sequence ID" value="ONIVA01G06460.1"/>
    <property type="gene ID" value="ONIVA01G06460"/>
</dbReference>
<keyword evidence="3" id="KW-1185">Reference proteome</keyword>
<sequence>MGVTSNKKEDDETSSSSGAHLHTFSSPAPSPVKRRPPAASSMVLTSFLEKSLPISSNLKDQDQTIFETSSKGAVEQTYAVAVVEGAEQNWRLSNTSMPALPSSTSRGKVHSTDNKSSSNNNKITSLHLEPGKINTNTIHTQRGISMGFKPVEDRKKCSSEISTSNQTQLGIQSSYKTAQTPAARRVPRKLSSGGPSPEILLGGGGGGGGGGVGGRGREKLGEASDGALRFVRVGRHCRVRRCVWTVVERLRTSGAELEKTPELTKQFGVAAARGRSISDKLLRSSAEERADGRKKTKTRMCILSEHTKVPLPSSFSHRHHQIRVGTALPPRLLQSACGVASVAAGSGQGRATVPLTSFNAWRRVGHYRSPQTAPEGVEGGRERIEGGK</sequence>
<organism evidence="2">
    <name type="scientific">Oryza nivara</name>
    <name type="common">Indian wild rice</name>
    <name type="synonym">Oryza sativa f. spontanea</name>
    <dbReference type="NCBI Taxonomy" id="4536"/>
    <lineage>
        <taxon>Eukaryota</taxon>
        <taxon>Viridiplantae</taxon>
        <taxon>Streptophyta</taxon>
        <taxon>Embryophyta</taxon>
        <taxon>Tracheophyta</taxon>
        <taxon>Spermatophyta</taxon>
        <taxon>Magnoliopsida</taxon>
        <taxon>Liliopsida</taxon>
        <taxon>Poales</taxon>
        <taxon>Poaceae</taxon>
        <taxon>BOP clade</taxon>
        <taxon>Oryzoideae</taxon>
        <taxon>Oryzeae</taxon>
        <taxon>Oryzinae</taxon>
        <taxon>Oryza</taxon>
    </lineage>
</organism>